<dbReference type="InParanoid" id="A0A165D927"/>
<name>A0A165D927_9APHY</name>
<dbReference type="GeneID" id="63826414"/>
<proteinExistence type="predicted"/>
<protein>
    <submittedName>
        <fullName evidence="1">Uncharacterized protein</fullName>
    </submittedName>
</protein>
<reference evidence="1 2" key="1">
    <citation type="journal article" date="2016" name="Mol. Biol. Evol.">
        <title>Comparative Genomics of Early-Diverging Mushroom-Forming Fungi Provides Insights into the Origins of Lignocellulose Decay Capabilities.</title>
        <authorList>
            <person name="Nagy L.G."/>
            <person name="Riley R."/>
            <person name="Tritt A."/>
            <person name="Adam C."/>
            <person name="Daum C."/>
            <person name="Floudas D."/>
            <person name="Sun H."/>
            <person name="Yadav J.S."/>
            <person name="Pangilinan J."/>
            <person name="Larsson K.H."/>
            <person name="Matsuura K."/>
            <person name="Barry K."/>
            <person name="Labutti K."/>
            <person name="Kuo R."/>
            <person name="Ohm R.A."/>
            <person name="Bhattacharya S.S."/>
            <person name="Shirouzu T."/>
            <person name="Yoshinaga Y."/>
            <person name="Martin F.M."/>
            <person name="Grigoriev I.V."/>
            <person name="Hibbett D.S."/>
        </authorList>
    </citation>
    <scope>NUCLEOTIDE SEQUENCE [LARGE SCALE GENOMIC DNA]</scope>
    <source>
        <strain evidence="1 2">93-53</strain>
    </source>
</reference>
<dbReference type="EMBL" id="KV427637">
    <property type="protein sequence ID" value="KZT04360.1"/>
    <property type="molecule type" value="Genomic_DNA"/>
</dbReference>
<dbReference type="Proteomes" id="UP000076871">
    <property type="component" value="Unassembled WGS sequence"/>
</dbReference>
<dbReference type="AlphaFoldDB" id="A0A165D927"/>
<evidence type="ECO:0000313" key="1">
    <source>
        <dbReference type="EMBL" id="KZT04360.1"/>
    </source>
</evidence>
<keyword evidence="2" id="KW-1185">Reference proteome</keyword>
<accession>A0A165D927</accession>
<evidence type="ECO:0000313" key="2">
    <source>
        <dbReference type="Proteomes" id="UP000076871"/>
    </source>
</evidence>
<gene>
    <name evidence="1" type="ORF">LAESUDRAFT_728195</name>
</gene>
<organism evidence="1 2">
    <name type="scientific">Laetiporus sulphureus 93-53</name>
    <dbReference type="NCBI Taxonomy" id="1314785"/>
    <lineage>
        <taxon>Eukaryota</taxon>
        <taxon>Fungi</taxon>
        <taxon>Dikarya</taxon>
        <taxon>Basidiomycota</taxon>
        <taxon>Agaricomycotina</taxon>
        <taxon>Agaricomycetes</taxon>
        <taxon>Polyporales</taxon>
        <taxon>Laetiporus</taxon>
    </lineage>
</organism>
<sequence length="74" mass="7930">MQSACLQVDLLMAQSLGPIAGLSPPIEDLQAMIAAMSSVPLPEPLLRNILEEDEQWSRAPGLHEGGTTTFTKGR</sequence>
<dbReference type="RefSeq" id="XP_040762100.1">
    <property type="nucleotide sequence ID" value="XM_040909385.1"/>
</dbReference>